<comment type="caution">
    <text evidence="2">The sequence shown here is derived from an EMBL/GenBank/DDBJ whole genome shotgun (WGS) entry which is preliminary data.</text>
</comment>
<dbReference type="Proteomes" id="UP001166286">
    <property type="component" value="Unassembled WGS sequence"/>
</dbReference>
<protein>
    <submittedName>
        <fullName evidence="2">Uncharacterized protein</fullName>
    </submittedName>
</protein>
<reference evidence="2" key="1">
    <citation type="submission" date="2023-03" db="EMBL/GenBank/DDBJ databases">
        <title>Complete genome of Cladonia borealis.</title>
        <authorList>
            <person name="Park H."/>
        </authorList>
    </citation>
    <scope>NUCLEOTIDE SEQUENCE</scope>
    <source>
        <strain evidence="2">ANT050790</strain>
    </source>
</reference>
<name>A0AA39QZJ2_9LECA</name>
<organism evidence="2 3">
    <name type="scientific">Cladonia borealis</name>
    <dbReference type="NCBI Taxonomy" id="184061"/>
    <lineage>
        <taxon>Eukaryota</taxon>
        <taxon>Fungi</taxon>
        <taxon>Dikarya</taxon>
        <taxon>Ascomycota</taxon>
        <taxon>Pezizomycotina</taxon>
        <taxon>Lecanoromycetes</taxon>
        <taxon>OSLEUM clade</taxon>
        <taxon>Lecanoromycetidae</taxon>
        <taxon>Lecanorales</taxon>
        <taxon>Lecanorineae</taxon>
        <taxon>Cladoniaceae</taxon>
        <taxon>Cladonia</taxon>
    </lineage>
</organism>
<dbReference type="AlphaFoldDB" id="A0AA39QZJ2"/>
<sequence length="224" mass="24827">MRKHHIVENDLLPLKSISLARFVTDIQHPLRHYHDPFANNANEPKDDPDKTTSSPSATQQQQQQQQQYTITLHKQNVQETLRHTTDHKTNLHITELAHLFSTRNASTGAQFNATITTTYELDGWETVFRRACASPKTRAWLEDAIEDDRSCYFVVGYKTFGEGASVERERVRAKEKGVDVKVPVSTVVEANLTMGMLVSGSLGGVLDPGGGRVGGKGEEGDGVV</sequence>
<gene>
    <name evidence="2" type="ORF">JMJ35_007113</name>
</gene>
<accession>A0AA39QZJ2</accession>
<evidence type="ECO:0000313" key="2">
    <source>
        <dbReference type="EMBL" id="KAK0510681.1"/>
    </source>
</evidence>
<dbReference type="EMBL" id="JAFEKC020000015">
    <property type="protein sequence ID" value="KAK0510681.1"/>
    <property type="molecule type" value="Genomic_DNA"/>
</dbReference>
<proteinExistence type="predicted"/>
<evidence type="ECO:0000313" key="3">
    <source>
        <dbReference type="Proteomes" id="UP001166286"/>
    </source>
</evidence>
<keyword evidence="3" id="KW-1185">Reference proteome</keyword>
<feature type="region of interest" description="Disordered" evidence="1">
    <location>
        <begin position="33"/>
        <end position="66"/>
    </location>
</feature>
<evidence type="ECO:0000256" key="1">
    <source>
        <dbReference type="SAM" id="MobiDB-lite"/>
    </source>
</evidence>